<gene>
    <name evidence="2" type="ORF">CCAN11_2380006</name>
</gene>
<keyword evidence="1" id="KW-0812">Transmembrane</keyword>
<keyword evidence="1" id="KW-0472">Membrane</keyword>
<feature type="transmembrane region" description="Helical" evidence="1">
    <location>
        <begin position="12"/>
        <end position="31"/>
    </location>
</feature>
<dbReference type="Proteomes" id="UP000039370">
    <property type="component" value="Unassembled WGS sequence"/>
</dbReference>
<dbReference type="EMBL" id="CDOK01000155">
    <property type="protein sequence ID" value="CEN51975.1"/>
    <property type="molecule type" value="Genomic_DNA"/>
</dbReference>
<evidence type="ECO:0000256" key="1">
    <source>
        <dbReference type="SAM" id="Phobius"/>
    </source>
</evidence>
<proteinExistence type="predicted"/>
<name>A0A0B7IJ96_9FLAO</name>
<dbReference type="AlphaFoldDB" id="A0A0B7IJ96"/>
<reference evidence="3" key="1">
    <citation type="submission" date="2015-01" db="EMBL/GenBank/DDBJ databases">
        <authorList>
            <person name="MANFREDI Pablo"/>
        </authorList>
    </citation>
    <scope>NUCLEOTIDE SEQUENCE [LARGE SCALE GENOMIC DNA]</scope>
    <source>
        <strain evidence="3">Cc11</strain>
    </source>
</reference>
<evidence type="ECO:0000313" key="3">
    <source>
        <dbReference type="Proteomes" id="UP000039370"/>
    </source>
</evidence>
<organism evidence="2 3">
    <name type="scientific">Capnocytophaga canimorsus</name>
    <dbReference type="NCBI Taxonomy" id="28188"/>
    <lineage>
        <taxon>Bacteria</taxon>
        <taxon>Pseudomonadati</taxon>
        <taxon>Bacteroidota</taxon>
        <taxon>Flavobacteriia</taxon>
        <taxon>Flavobacteriales</taxon>
        <taxon>Flavobacteriaceae</taxon>
        <taxon>Capnocytophaga</taxon>
    </lineage>
</organism>
<protein>
    <submittedName>
        <fullName evidence="2">Uncharacterized protein</fullName>
    </submittedName>
</protein>
<feature type="transmembrane region" description="Helical" evidence="1">
    <location>
        <begin position="43"/>
        <end position="60"/>
    </location>
</feature>
<sequence length="191" mass="22214">MMKDVNLPFRRHSLSALWKSLLLFLILFLLWDNSFLSKFLSTTSSMAIITLLCMWVNIHFSKIISIQVSNDAIKVIDVKTNKATVFLNHTINNYHFTTSKKGWLDILRIQVDGRNKYFWLSGVNFEGLDKADVLNKHCLSEKLEKAFPTRKKKTNIDFVILFSGMKLPYILAFMAIGILICFLVYVFFFIE</sequence>
<feature type="transmembrane region" description="Helical" evidence="1">
    <location>
        <begin position="169"/>
        <end position="190"/>
    </location>
</feature>
<accession>A0A0B7IJ96</accession>
<evidence type="ECO:0000313" key="2">
    <source>
        <dbReference type="EMBL" id="CEN51975.1"/>
    </source>
</evidence>
<keyword evidence="1" id="KW-1133">Transmembrane helix</keyword>